<dbReference type="RefSeq" id="WP_128830881.1">
    <property type="nucleotide sequence ID" value="NZ_CP060035.1"/>
</dbReference>
<evidence type="ECO:0000313" key="2">
    <source>
        <dbReference type="EMBL" id="QOT70725.1"/>
    </source>
</evidence>
<dbReference type="KEGG" id="sbar:H5V43_11380"/>
<dbReference type="SUPFAM" id="SSF51126">
    <property type="entry name" value="Pectin lyase-like"/>
    <property type="match status" value="1"/>
</dbReference>
<dbReference type="AlphaFoldDB" id="A0A7M2GE94"/>
<evidence type="ECO:0000313" key="3">
    <source>
        <dbReference type="Proteomes" id="UP000593663"/>
    </source>
</evidence>
<name>A0A7M2GE94_SPHSA</name>
<dbReference type="EMBL" id="CP060035">
    <property type="protein sequence ID" value="QOT70725.1"/>
    <property type="molecule type" value="Genomic_DNA"/>
</dbReference>
<dbReference type="InterPro" id="IPR011050">
    <property type="entry name" value="Pectin_lyase_fold/virulence"/>
</dbReference>
<reference evidence="3" key="1">
    <citation type="submission" date="2020-08" db="EMBL/GenBank/DDBJ databases">
        <title>Complete genome sequence of Sphingobium barthaii strain KK22, a high-molecular-weight polycyclic aromatic hydrocarbon-degrading soil bacterium.</title>
        <authorList>
            <person name="Mori J.F."/>
            <person name="Kanaly R.A."/>
        </authorList>
    </citation>
    <scope>NUCLEOTIDE SEQUENCE [LARGE SCALE GENOMIC DNA]</scope>
    <source>
        <strain evidence="3">KK22</strain>
    </source>
</reference>
<proteinExistence type="predicted"/>
<dbReference type="Gene3D" id="2.160.20.10">
    <property type="entry name" value="Single-stranded right-handed beta-helix, Pectin lyase-like"/>
    <property type="match status" value="1"/>
</dbReference>
<protein>
    <submittedName>
        <fullName evidence="2">Right-handed parallel beta-helix repeat-containing protein</fullName>
    </submittedName>
</protein>
<sequence>MPFDIISDAVRLDSLVFQGTRLSDPKLSAKRCASDKERPMGGGLRISGDNVSITRSVFRDMACYTALEYGSGTGTVIRNNSFNGNGTHNANLRWADGLTIHNAKRFQVSGNRFHDNTDVQLIFGSCVGCMVANNQFSHSDAEEGGSFAEIMLQAWPKATSGDFTGTRVRRNVIDCGPRHRCGFGIMIGSAPWYEAPTFGGAVTDNRVRGAMLALNVDKLTGPMVIERNDLNSSSGTYPSMCGPRSIQGITTNISPASREFLPRPRSKNVSSTHHCIFNYKISSVRQ</sequence>
<gene>
    <name evidence="2" type="ORF">H5V43_11380</name>
</gene>
<feature type="domain" description="Right handed beta helix" evidence="1">
    <location>
        <begin position="43"/>
        <end position="187"/>
    </location>
</feature>
<dbReference type="Pfam" id="PF13229">
    <property type="entry name" value="Beta_helix"/>
    <property type="match status" value="1"/>
</dbReference>
<dbReference type="InterPro" id="IPR039448">
    <property type="entry name" value="Beta_helix"/>
</dbReference>
<evidence type="ECO:0000259" key="1">
    <source>
        <dbReference type="Pfam" id="PF13229"/>
    </source>
</evidence>
<dbReference type="Proteomes" id="UP000593663">
    <property type="component" value="Chromosome 1"/>
</dbReference>
<organism evidence="2 3">
    <name type="scientific">Sphingobium fuliginis (strain ATCC 27551)</name>
    <dbReference type="NCBI Taxonomy" id="336203"/>
    <lineage>
        <taxon>Bacteria</taxon>
        <taxon>Pseudomonadati</taxon>
        <taxon>Pseudomonadota</taxon>
        <taxon>Alphaproteobacteria</taxon>
        <taxon>Sphingomonadales</taxon>
        <taxon>Sphingomonadaceae</taxon>
        <taxon>Sphingobium</taxon>
    </lineage>
</organism>
<dbReference type="InterPro" id="IPR012334">
    <property type="entry name" value="Pectin_lyas_fold"/>
</dbReference>
<accession>A0A7M2GE94</accession>